<dbReference type="Proteomes" id="UP000325081">
    <property type="component" value="Unassembled WGS sequence"/>
</dbReference>
<dbReference type="PANTHER" id="PTHR31672">
    <property type="entry name" value="BNACNNG10540D PROTEIN"/>
    <property type="match status" value="1"/>
</dbReference>
<dbReference type="AlphaFoldDB" id="A0A5A7QPU4"/>
<dbReference type="EMBL" id="BKCP01007515">
    <property type="protein sequence ID" value="GER46447.1"/>
    <property type="molecule type" value="Genomic_DNA"/>
</dbReference>
<dbReference type="InterPro" id="IPR011043">
    <property type="entry name" value="Gal_Oxase/kelch_b-propeller"/>
</dbReference>
<organism evidence="2 3">
    <name type="scientific">Striga asiatica</name>
    <name type="common">Asiatic witchweed</name>
    <name type="synonym">Buchnera asiatica</name>
    <dbReference type="NCBI Taxonomy" id="4170"/>
    <lineage>
        <taxon>Eukaryota</taxon>
        <taxon>Viridiplantae</taxon>
        <taxon>Streptophyta</taxon>
        <taxon>Embryophyta</taxon>
        <taxon>Tracheophyta</taxon>
        <taxon>Spermatophyta</taxon>
        <taxon>Magnoliopsida</taxon>
        <taxon>eudicotyledons</taxon>
        <taxon>Gunneridae</taxon>
        <taxon>Pentapetalae</taxon>
        <taxon>asterids</taxon>
        <taxon>lamiids</taxon>
        <taxon>Lamiales</taxon>
        <taxon>Orobanchaceae</taxon>
        <taxon>Buchnereae</taxon>
        <taxon>Striga</taxon>
    </lineage>
</organism>
<accession>A0A5A7QPU4</accession>
<sequence>MGFVGVTHIHTSVFFIEIYDDAGEEEDNKADRIFRDIDFAFSDDCSPICFGIVGSCKGLLCLANSSYGYPRPRIYLYNPFTKTFKLLPKNHLISKVDCRDESNKSVLGFGYNLSARDYTVVSVDYMKISEQEEKTKTNAYVYTLKSNTWERAENVPVHRFGEKFPGGVLAGGRLHWLRNDKWGIVSFDLADNFYREVEMDLPTIVKNSVHPLTRRHFLHIAVLGGCLSLAVDDSFQIVIWGMREKNGDILLQSTFSGWLAIIHAMGRETNAEKSAKFEDFLSSLPQEIKAGILSRLPLKTVAQSRAVCPAWNLSHGDPSLLDMLISCKFALNRTWVFLGVHRIHTSVFFTDLYDDAGEEEDNKADRIFREINLPFSDDCSPSSFGIVGSCNGLLCLAYSSYPRPKIYLYNPFTKTFKLLPKNHLISKVDCRDESYKSVFGFGYNPSARDYTVVSVDYMKIYEQEEKTNAYVYTFKSNTWKRAKNVPVHRFRATFAGGVLASGRLHWFRDDNLGIVSFDLADNFFREVEMDLPMIVKNSVHPLSRRNFLHIAVLGGYLSLAVDDGCPIMIWGMREYGVKESWARMYTLGGSFYEEYTYFGGWNCIRVLGLRKNGDILLAIQLVGLVSYNPRDRAVSCCEQFVDVVNHFCTLVPIILIAEVKTGDLVCTKMDILNVRMRIKGLYPPITIKYELKASSLIEAYETKNITRGVPQCWTSEPPVNHHLKVFRVPLLGSGTPKAPSEVLYAIAIQFKGYL</sequence>
<dbReference type="Gene3D" id="1.20.1280.50">
    <property type="match status" value="1"/>
</dbReference>
<dbReference type="Pfam" id="PF07734">
    <property type="entry name" value="FBA_1"/>
    <property type="match status" value="2"/>
</dbReference>
<feature type="domain" description="F-box associated beta-propeller type 1" evidence="1">
    <location>
        <begin position="48"/>
        <end position="195"/>
    </location>
</feature>
<evidence type="ECO:0000313" key="2">
    <source>
        <dbReference type="EMBL" id="GER46447.1"/>
    </source>
</evidence>
<gene>
    <name evidence="2" type="ORF">STAS_23481</name>
</gene>
<comment type="caution">
    <text evidence="2">The sequence shown here is derived from an EMBL/GenBank/DDBJ whole genome shotgun (WGS) entry which is preliminary data.</text>
</comment>
<dbReference type="SUPFAM" id="SSF81383">
    <property type="entry name" value="F-box domain"/>
    <property type="match status" value="1"/>
</dbReference>
<dbReference type="InterPro" id="IPR006527">
    <property type="entry name" value="F-box-assoc_dom_typ1"/>
</dbReference>
<evidence type="ECO:0000259" key="1">
    <source>
        <dbReference type="Pfam" id="PF07734"/>
    </source>
</evidence>
<dbReference type="PANTHER" id="PTHR31672:SF13">
    <property type="entry name" value="F-BOX PROTEIN CPR30-LIKE"/>
    <property type="match status" value="1"/>
</dbReference>
<feature type="domain" description="F-box associated beta-propeller type 1" evidence="1">
    <location>
        <begin position="377"/>
        <end position="537"/>
    </location>
</feature>
<dbReference type="InterPro" id="IPR036047">
    <property type="entry name" value="F-box-like_dom_sf"/>
</dbReference>
<dbReference type="NCBIfam" id="TIGR01640">
    <property type="entry name" value="F_box_assoc_1"/>
    <property type="match status" value="2"/>
</dbReference>
<reference evidence="3" key="1">
    <citation type="journal article" date="2019" name="Curr. Biol.">
        <title>Genome Sequence of Striga asiatica Provides Insight into the Evolution of Plant Parasitism.</title>
        <authorList>
            <person name="Yoshida S."/>
            <person name="Kim S."/>
            <person name="Wafula E.K."/>
            <person name="Tanskanen J."/>
            <person name="Kim Y.M."/>
            <person name="Honaas L."/>
            <person name="Yang Z."/>
            <person name="Spallek T."/>
            <person name="Conn C.E."/>
            <person name="Ichihashi Y."/>
            <person name="Cheong K."/>
            <person name="Cui S."/>
            <person name="Der J.P."/>
            <person name="Gundlach H."/>
            <person name="Jiao Y."/>
            <person name="Hori C."/>
            <person name="Ishida J.K."/>
            <person name="Kasahara H."/>
            <person name="Kiba T."/>
            <person name="Kim M.S."/>
            <person name="Koo N."/>
            <person name="Laohavisit A."/>
            <person name="Lee Y.H."/>
            <person name="Lumba S."/>
            <person name="McCourt P."/>
            <person name="Mortimer J.C."/>
            <person name="Mutuku J.M."/>
            <person name="Nomura T."/>
            <person name="Sasaki-Sekimoto Y."/>
            <person name="Seto Y."/>
            <person name="Wang Y."/>
            <person name="Wakatake T."/>
            <person name="Sakakibara H."/>
            <person name="Demura T."/>
            <person name="Yamaguchi S."/>
            <person name="Yoneyama K."/>
            <person name="Manabe R.I."/>
            <person name="Nelson D.C."/>
            <person name="Schulman A.H."/>
            <person name="Timko M.P."/>
            <person name="dePamphilis C.W."/>
            <person name="Choi D."/>
            <person name="Shirasu K."/>
        </authorList>
    </citation>
    <scope>NUCLEOTIDE SEQUENCE [LARGE SCALE GENOMIC DNA]</scope>
    <source>
        <strain evidence="3">cv. UVA1</strain>
    </source>
</reference>
<proteinExistence type="predicted"/>
<protein>
    <submittedName>
        <fullName evidence="2">F-box family protein</fullName>
    </submittedName>
</protein>
<dbReference type="InterPro" id="IPR017451">
    <property type="entry name" value="F-box-assoc_interact_dom"/>
</dbReference>
<dbReference type="OrthoDB" id="1726239at2759"/>
<name>A0A5A7QPU4_STRAF</name>
<evidence type="ECO:0000313" key="3">
    <source>
        <dbReference type="Proteomes" id="UP000325081"/>
    </source>
</evidence>
<dbReference type="SUPFAM" id="SSF50965">
    <property type="entry name" value="Galactose oxidase, central domain"/>
    <property type="match status" value="1"/>
</dbReference>
<dbReference type="InterPro" id="IPR050796">
    <property type="entry name" value="SCF_F-box_component"/>
</dbReference>
<keyword evidence="3" id="KW-1185">Reference proteome</keyword>